<gene>
    <name evidence="2" type="ORF">NDU88_001617</name>
</gene>
<feature type="region of interest" description="Disordered" evidence="1">
    <location>
        <begin position="1"/>
        <end position="62"/>
    </location>
</feature>
<evidence type="ECO:0000256" key="1">
    <source>
        <dbReference type="SAM" id="MobiDB-lite"/>
    </source>
</evidence>
<proteinExistence type="predicted"/>
<dbReference type="Proteomes" id="UP001066276">
    <property type="component" value="Chromosome 7"/>
</dbReference>
<dbReference type="EMBL" id="JANPWB010000011">
    <property type="protein sequence ID" value="KAJ1123144.1"/>
    <property type="molecule type" value="Genomic_DNA"/>
</dbReference>
<evidence type="ECO:0000313" key="2">
    <source>
        <dbReference type="EMBL" id="KAJ1123144.1"/>
    </source>
</evidence>
<dbReference type="AlphaFoldDB" id="A0AAV7P7R7"/>
<protein>
    <submittedName>
        <fullName evidence="2">Uncharacterized protein</fullName>
    </submittedName>
</protein>
<evidence type="ECO:0000313" key="3">
    <source>
        <dbReference type="Proteomes" id="UP001066276"/>
    </source>
</evidence>
<comment type="caution">
    <text evidence="2">The sequence shown here is derived from an EMBL/GenBank/DDBJ whole genome shotgun (WGS) entry which is preliminary data.</text>
</comment>
<sequence length="81" mass="8805">MREPGTASGRAQQEPAAGAAYPFQQNTSRTPQSTAAAHLRCTPPRRDLRREPPGTGVSRLQQSVSQRYCSLTILKPLLSTV</sequence>
<organism evidence="2 3">
    <name type="scientific">Pleurodeles waltl</name>
    <name type="common">Iberian ribbed newt</name>
    <dbReference type="NCBI Taxonomy" id="8319"/>
    <lineage>
        <taxon>Eukaryota</taxon>
        <taxon>Metazoa</taxon>
        <taxon>Chordata</taxon>
        <taxon>Craniata</taxon>
        <taxon>Vertebrata</taxon>
        <taxon>Euteleostomi</taxon>
        <taxon>Amphibia</taxon>
        <taxon>Batrachia</taxon>
        <taxon>Caudata</taxon>
        <taxon>Salamandroidea</taxon>
        <taxon>Salamandridae</taxon>
        <taxon>Pleurodelinae</taxon>
        <taxon>Pleurodeles</taxon>
    </lineage>
</organism>
<accession>A0AAV7P7R7</accession>
<feature type="compositionally biased region" description="Polar residues" evidence="1">
    <location>
        <begin position="23"/>
        <end position="35"/>
    </location>
</feature>
<name>A0AAV7P7R7_PLEWA</name>
<keyword evidence="3" id="KW-1185">Reference proteome</keyword>
<reference evidence="2" key="1">
    <citation type="journal article" date="2022" name="bioRxiv">
        <title>Sequencing and chromosome-scale assembly of the giantPleurodeles waltlgenome.</title>
        <authorList>
            <person name="Brown T."/>
            <person name="Elewa A."/>
            <person name="Iarovenko S."/>
            <person name="Subramanian E."/>
            <person name="Araus A.J."/>
            <person name="Petzold A."/>
            <person name="Susuki M."/>
            <person name="Suzuki K.-i.T."/>
            <person name="Hayashi T."/>
            <person name="Toyoda A."/>
            <person name="Oliveira C."/>
            <person name="Osipova E."/>
            <person name="Leigh N.D."/>
            <person name="Simon A."/>
            <person name="Yun M.H."/>
        </authorList>
    </citation>
    <scope>NUCLEOTIDE SEQUENCE</scope>
    <source>
        <strain evidence="2">20211129_DDA</strain>
        <tissue evidence="2">Liver</tissue>
    </source>
</reference>